<reference evidence="2 3" key="1">
    <citation type="submission" date="2024-09" db="EMBL/GenBank/DDBJ databases">
        <authorList>
            <person name="Sun Q."/>
            <person name="Mori K."/>
        </authorList>
    </citation>
    <scope>NUCLEOTIDE SEQUENCE [LARGE SCALE GENOMIC DNA]</scope>
    <source>
        <strain evidence="2 3">ATCC 51285</strain>
    </source>
</reference>
<dbReference type="PANTHER" id="PTHR30390:SF8">
    <property type="entry name" value="SUGAR ISOMERASE (SIS)"/>
    <property type="match status" value="1"/>
</dbReference>
<dbReference type="Proteomes" id="UP001589628">
    <property type="component" value="Unassembled WGS sequence"/>
</dbReference>
<dbReference type="InterPro" id="IPR035461">
    <property type="entry name" value="GmhA/DiaA"/>
</dbReference>
<dbReference type="InterPro" id="IPR046348">
    <property type="entry name" value="SIS_dom_sf"/>
</dbReference>
<dbReference type="CDD" id="cd05006">
    <property type="entry name" value="SIS_GmhA"/>
    <property type="match status" value="1"/>
</dbReference>
<dbReference type="RefSeq" id="WP_027312778.1">
    <property type="nucleotide sequence ID" value="NZ_JAUESS010000008.1"/>
</dbReference>
<dbReference type="EC" id="5.3.1.-" evidence="2"/>
<dbReference type="Gene3D" id="3.40.50.10490">
    <property type="entry name" value="Glucose-6-phosphate isomerase like protein, domain 1"/>
    <property type="match status" value="1"/>
</dbReference>
<dbReference type="PROSITE" id="PS51464">
    <property type="entry name" value="SIS"/>
    <property type="match status" value="1"/>
</dbReference>
<dbReference type="SUPFAM" id="SSF53697">
    <property type="entry name" value="SIS domain"/>
    <property type="match status" value="1"/>
</dbReference>
<dbReference type="InterPro" id="IPR001347">
    <property type="entry name" value="SIS_dom"/>
</dbReference>
<dbReference type="EMBL" id="JBHLZN010000005">
    <property type="protein sequence ID" value="MFB9887623.1"/>
    <property type="molecule type" value="Genomic_DNA"/>
</dbReference>
<evidence type="ECO:0000313" key="3">
    <source>
        <dbReference type="Proteomes" id="UP001589628"/>
    </source>
</evidence>
<dbReference type="InterPro" id="IPR050099">
    <property type="entry name" value="SIS_GmhA/DiaA_subfam"/>
</dbReference>
<organism evidence="2 3">
    <name type="scientific">Balneatrix alpica</name>
    <dbReference type="NCBI Taxonomy" id="75684"/>
    <lineage>
        <taxon>Bacteria</taxon>
        <taxon>Pseudomonadati</taxon>
        <taxon>Pseudomonadota</taxon>
        <taxon>Gammaproteobacteria</taxon>
        <taxon>Oceanospirillales</taxon>
        <taxon>Balneatrichaceae</taxon>
        <taxon>Balneatrix</taxon>
    </lineage>
</organism>
<keyword evidence="3" id="KW-1185">Reference proteome</keyword>
<dbReference type="GO" id="GO:0016853">
    <property type="term" value="F:isomerase activity"/>
    <property type="evidence" value="ECO:0007669"/>
    <property type="project" value="UniProtKB-KW"/>
</dbReference>
<gene>
    <name evidence="2" type="ORF">ACFFLH_14470</name>
</gene>
<evidence type="ECO:0000259" key="1">
    <source>
        <dbReference type="PROSITE" id="PS51464"/>
    </source>
</evidence>
<protein>
    <submittedName>
        <fullName evidence="2">SIS domain-containing protein</fullName>
        <ecNumber evidence="2">5.3.1.-</ecNumber>
    </submittedName>
</protein>
<dbReference type="PANTHER" id="PTHR30390">
    <property type="entry name" value="SEDOHEPTULOSE 7-PHOSPHATE ISOMERASE / DNAA INITIATOR-ASSOCIATING FACTOR FOR REPLICATION INITIATION"/>
    <property type="match status" value="1"/>
</dbReference>
<name>A0ABV5ZG93_9GAMM</name>
<comment type="caution">
    <text evidence="2">The sequence shown here is derived from an EMBL/GenBank/DDBJ whole genome shotgun (WGS) entry which is preliminary data.</text>
</comment>
<dbReference type="Pfam" id="PF13580">
    <property type="entry name" value="SIS_2"/>
    <property type="match status" value="1"/>
</dbReference>
<keyword evidence="2" id="KW-0413">Isomerase</keyword>
<proteinExistence type="predicted"/>
<accession>A0ABV5ZG93</accession>
<sequence>MSAFCQSYADRLSSVLAATDWSPVEQLAEECRRLIREGKQLYICGNGGSAGNAMHLANDYLYGVSPKQAKALRVEALSANSAVLTCLGNDLGYAEIFARQLEVKGNSGDVLLVLSGSGNSPNILRALEVAKAKGMVSYALLGYSGGKAKAMADVAIHFPLDDMQIAEDLQLIVGHMLMRLLNDEGMAC</sequence>
<evidence type="ECO:0000313" key="2">
    <source>
        <dbReference type="EMBL" id="MFB9887623.1"/>
    </source>
</evidence>
<feature type="domain" description="SIS" evidence="1">
    <location>
        <begin position="31"/>
        <end position="187"/>
    </location>
</feature>